<protein>
    <recommendedName>
        <fullName evidence="5">Integrase catalytic domain-containing protein</fullName>
    </recommendedName>
</protein>
<feature type="coiled-coil region" evidence="1">
    <location>
        <begin position="500"/>
        <end position="551"/>
    </location>
</feature>
<dbReference type="EMBL" id="CAJOBA010000404">
    <property type="protein sequence ID" value="CAF3529543.1"/>
    <property type="molecule type" value="Genomic_DNA"/>
</dbReference>
<dbReference type="GO" id="GO:0003676">
    <property type="term" value="F:nucleic acid binding"/>
    <property type="evidence" value="ECO:0007669"/>
    <property type="project" value="InterPro"/>
</dbReference>
<dbReference type="PANTHER" id="PTHR37984">
    <property type="entry name" value="PROTEIN CBG26694"/>
    <property type="match status" value="1"/>
</dbReference>
<dbReference type="AlphaFoldDB" id="A0A8S2CXJ8"/>
<dbReference type="Proteomes" id="UP000682733">
    <property type="component" value="Unassembled WGS sequence"/>
</dbReference>
<dbReference type="EMBL" id="CAJNOK010000404">
    <property type="protein sequence ID" value="CAF0750859.1"/>
    <property type="molecule type" value="Genomic_DNA"/>
</dbReference>
<evidence type="ECO:0000313" key="4">
    <source>
        <dbReference type="Proteomes" id="UP000677228"/>
    </source>
</evidence>
<dbReference type="PANTHER" id="PTHR37984:SF5">
    <property type="entry name" value="PROTEIN NYNRIN-LIKE"/>
    <property type="match status" value="1"/>
</dbReference>
<dbReference type="InterPro" id="IPR036397">
    <property type="entry name" value="RNaseH_sf"/>
</dbReference>
<keyword evidence="1" id="KW-0175">Coiled coil</keyword>
<proteinExistence type="predicted"/>
<name>A0A8S2CXJ8_9BILA</name>
<accession>A0A8S2CXJ8</accession>
<evidence type="ECO:0008006" key="5">
    <source>
        <dbReference type="Google" id="ProtNLM"/>
    </source>
</evidence>
<dbReference type="Gene3D" id="3.30.420.10">
    <property type="entry name" value="Ribonuclease H-like superfamily/Ribonuclease H"/>
    <property type="match status" value="1"/>
</dbReference>
<evidence type="ECO:0000313" key="2">
    <source>
        <dbReference type="EMBL" id="CAF0750859.1"/>
    </source>
</evidence>
<organism evidence="2 4">
    <name type="scientific">Didymodactylos carnosus</name>
    <dbReference type="NCBI Taxonomy" id="1234261"/>
    <lineage>
        <taxon>Eukaryota</taxon>
        <taxon>Metazoa</taxon>
        <taxon>Spiralia</taxon>
        <taxon>Gnathifera</taxon>
        <taxon>Rotifera</taxon>
        <taxon>Eurotatoria</taxon>
        <taxon>Bdelloidea</taxon>
        <taxon>Philodinida</taxon>
        <taxon>Philodinidae</taxon>
        <taxon>Didymodactylos</taxon>
    </lineage>
</organism>
<feature type="coiled-coil region" evidence="1">
    <location>
        <begin position="367"/>
        <end position="394"/>
    </location>
</feature>
<sequence>MCDQTRIRTQDLDIPATFIPQIAKLQDMEHNNWDECLDVVVFAYNTGTHSTTKFSPFELQFGRKPRFPTDFPRPELTFSKPNDYFAQLNKSLKIYHKNVTENIFKQQRLSKVKYDQNRQDPHYDIGDPVLLRIQGSRSKLDPRFHPTPKIIVKTQHPTYFVKDEDTQEELKVHVNDLHPNMDDDNQNDEIIIHAPSLELEEKIGIIIMNYRPIKGIAYGSNEHTESAITQQNVGLLTSPIDQTEQMCDKEIQTDQTPILSTVYDSVIHSLFPKYSSTICLPLPSYRDCVDEAIPCTDSPILEISSPKGLSSILLPPLTSNRLSPPPSSRRLNRLSDIDSIKNTSMQTEQETDTSWWIESSTNARIKFKELRKQIQLLSKNRQQTEANLLRVLEELTLIWKVLYCEDETDDDEKENFWPLPAAGECLKTPINGRLLSNQPMLDENVDESGLITRINSLCQLIMERLQVENKWHMDYEKDICDNNKLCNNDDNQIKLIPLDIDHYNDELTMLNNQLDKERKKTFKYDILQQLNNEKEKELKKVTEEYAMLYYEYEAEHPRNIDLLEAKDRLCDHIKMSDE</sequence>
<comment type="caution">
    <text evidence="2">The sequence shown here is derived from an EMBL/GenBank/DDBJ whole genome shotgun (WGS) entry which is preliminary data.</text>
</comment>
<evidence type="ECO:0000256" key="1">
    <source>
        <dbReference type="SAM" id="Coils"/>
    </source>
</evidence>
<evidence type="ECO:0000313" key="3">
    <source>
        <dbReference type="EMBL" id="CAF3529543.1"/>
    </source>
</evidence>
<dbReference type="Proteomes" id="UP000677228">
    <property type="component" value="Unassembled WGS sequence"/>
</dbReference>
<dbReference type="InterPro" id="IPR050951">
    <property type="entry name" value="Retrovirus_Pol_polyprotein"/>
</dbReference>
<gene>
    <name evidence="2" type="ORF">OVA965_LOCUS2002</name>
    <name evidence="3" type="ORF">TMI583_LOCUS2002</name>
</gene>
<reference evidence="2" key="1">
    <citation type="submission" date="2021-02" db="EMBL/GenBank/DDBJ databases">
        <authorList>
            <person name="Nowell W R."/>
        </authorList>
    </citation>
    <scope>NUCLEOTIDE SEQUENCE</scope>
</reference>